<organism evidence="1 2">
    <name type="scientific">Chlamydomonas eustigma</name>
    <dbReference type="NCBI Taxonomy" id="1157962"/>
    <lineage>
        <taxon>Eukaryota</taxon>
        <taxon>Viridiplantae</taxon>
        <taxon>Chlorophyta</taxon>
        <taxon>core chlorophytes</taxon>
        <taxon>Chlorophyceae</taxon>
        <taxon>CS clade</taxon>
        <taxon>Chlamydomonadales</taxon>
        <taxon>Chlamydomonadaceae</taxon>
        <taxon>Chlamydomonas</taxon>
    </lineage>
</organism>
<accession>A0A250XQS2</accession>
<evidence type="ECO:0000313" key="2">
    <source>
        <dbReference type="Proteomes" id="UP000232323"/>
    </source>
</evidence>
<dbReference type="EMBL" id="BEGY01000152">
    <property type="protein sequence ID" value="GAX85150.1"/>
    <property type="molecule type" value="Genomic_DNA"/>
</dbReference>
<dbReference type="AlphaFoldDB" id="A0A250XQS2"/>
<sequence>MSIKNCDKCVLAYNSTLKDLLREAKELCPDLGIDTKVDLFNGDHIRTTAENVSSLTVGQLVDTDLLQVSEVSSMKLSGKVTVTDLVSALSSVEIPTVRSYVALLVSMSTLFASDDFSCFDVLINNTQKLQEGAKAADCLTGNALQDAILKNLEQKKGGEEDGPTAANNFANVLKDTKIGALAKEVVDELDLGSINPEMILGGSAGKDLIGKIVSKVGGKLQDRLSNGNLNQAAYKVSAPHPGLTMIVIPQHLVLQWQEAIEKYHTLETWNATTYMGYSDLLLDPVSNLKGLDILLTTPAMLHHLQAIEPYRVVFDEILACPVEKLSASLMWFVSASLVKEELSHNECRCQPDFIAESFQALRLGIEDYKVTTLRCKNPVTTRVLSQIIAPSKLTSLFACDYGSGILDASGLLKTIREDLDTKIKEQSAELDLVTKRRVRKTKQQVDELAAMLTKNRASMQKLTTKSRDAGVCAKCCNHITGLAFEFNCSKDVLCGKCCTKVCQACKTEDCSSTLVSVPVYTDDDLNDKLQILTNLVKNADPNAKIVIVSAFGFEFLRNHWMQYEFEDPQKWKNSSDPNDFGKVPLFLMDPRIYACGLNLHETTDLVLLHRLTTTMERQVIGRAQRPPRVGTLRVWKLRYDVEVAAQT</sequence>
<evidence type="ECO:0000313" key="1">
    <source>
        <dbReference type="EMBL" id="GAX85150.1"/>
    </source>
</evidence>
<reference evidence="1 2" key="1">
    <citation type="submission" date="2017-08" db="EMBL/GenBank/DDBJ databases">
        <title>Acidophilic green algal genome provides insights into adaptation to an acidic environment.</title>
        <authorList>
            <person name="Hirooka S."/>
            <person name="Hirose Y."/>
            <person name="Kanesaki Y."/>
            <person name="Higuchi S."/>
            <person name="Fujiwara T."/>
            <person name="Onuma R."/>
            <person name="Era A."/>
            <person name="Ohbayashi R."/>
            <person name="Uzuka A."/>
            <person name="Nozaki H."/>
            <person name="Yoshikawa H."/>
            <person name="Miyagishima S.Y."/>
        </authorList>
    </citation>
    <scope>NUCLEOTIDE SEQUENCE [LARGE SCALE GENOMIC DNA]</scope>
    <source>
        <strain evidence="1 2">NIES-2499</strain>
    </source>
</reference>
<dbReference type="STRING" id="1157962.A0A250XQS2"/>
<comment type="caution">
    <text evidence="1">The sequence shown here is derived from an EMBL/GenBank/DDBJ whole genome shotgun (WGS) entry which is preliminary data.</text>
</comment>
<keyword evidence="2" id="KW-1185">Reference proteome</keyword>
<proteinExistence type="predicted"/>
<name>A0A250XQS2_9CHLO</name>
<dbReference type="OrthoDB" id="423559at2759"/>
<dbReference type="Proteomes" id="UP000232323">
    <property type="component" value="Unassembled WGS sequence"/>
</dbReference>
<protein>
    <submittedName>
        <fullName evidence="1">Uncharacterized protein</fullName>
    </submittedName>
</protein>
<gene>
    <name evidence="1" type="ORF">CEUSTIGMA_g12569.t1</name>
</gene>